<dbReference type="SMART" id="SM00256">
    <property type="entry name" value="FBOX"/>
    <property type="match status" value="1"/>
</dbReference>
<dbReference type="SUPFAM" id="SSF117281">
    <property type="entry name" value="Kelch motif"/>
    <property type="match status" value="1"/>
</dbReference>
<dbReference type="InterPro" id="IPR036047">
    <property type="entry name" value="F-box-like_dom_sf"/>
</dbReference>
<keyword evidence="3" id="KW-1185">Reference proteome</keyword>
<dbReference type="AlphaFoldDB" id="A0AAU9S942"/>
<dbReference type="EMBL" id="OU466860">
    <property type="protein sequence ID" value="CAH2060042.1"/>
    <property type="molecule type" value="Genomic_DNA"/>
</dbReference>
<dbReference type="InterPro" id="IPR057499">
    <property type="entry name" value="Kelch_FKB95"/>
</dbReference>
<dbReference type="Proteomes" id="UP000836841">
    <property type="component" value="Chromosome 4"/>
</dbReference>
<feature type="domain" description="F-box" evidence="1">
    <location>
        <begin position="11"/>
        <end position="57"/>
    </location>
</feature>
<dbReference type="PROSITE" id="PS50181">
    <property type="entry name" value="FBOX"/>
    <property type="match status" value="1"/>
</dbReference>
<proteinExistence type="predicted"/>
<dbReference type="InterPro" id="IPR050354">
    <property type="entry name" value="F-box/kelch-repeat_ARATH"/>
</dbReference>
<dbReference type="CDD" id="cd22152">
    <property type="entry name" value="F-box_AtAFR-like"/>
    <property type="match status" value="1"/>
</dbReference>
<dbReference type="InterPro" id="IPR015915">
    <property type="entry name" value="Kelch-typ_b-propeller"/>
</dbReference>
<evidence type="ECO:0000313" key="3">
    <source>
        <dbReference type="Proteomes" id="UP000836841"/>
    </source>
</evidence>
<dbReference type="Pfam" id="PF00646">
    <property type="entry name" value="F-box"/>
    <property type="match status" value="1"/>
</dbReference>
<dbReference type="PANTHER" id="PTHR24414:SF184">
    <property type="entry name" value="GALACTOSE OXIDASE_KELCH REPEAT SUPERFAMILY PROTEIN"/>
    <property type="match status" value="1"/>
</dbReference>
<name>A0AAU9S942_THLAR</name>
<dbReference type="Gene3D" id="2.120.10.80">
    <property type="entry name" value="Kelch-type beta propeller"/>
    <property type="match status" value="1"/>
</dbReference>
<evidence type="ECO:0000259" key="1">
    <source>
        <dbReference type="PROSITE" id="PS50181"/>
    </source>
</evidence>
<evidence type="ECO:0000313" key="2">
    <source>
        <dbReference type="EMBL" id="CAH2060042.1"/>
    </source>
</evidence>
<dbReference type="InterPro" id="IPR001810">
    <property type="entry name" value="F-box_dom"/>
</dbReference>
<dbReference type="SUPFAM" id="SSF81383">
    <property type="entry name" value="F-box domain"/>
    <property type="match status" value="1"/>
</dbReference>
<accession>A0AAU9S942</accession>
<reference evidence="2 3" key="1">
    <citation type="submission" date="2022-03" db="EMBL/GenBank/DDBJ databases">
        <authorList>
            <person name="Nunn A."/>
            <person name="Chopra R."/>
            <person name="Nunn A."/>
            <person name="Contreras Garrido A."/>
        </authorList>
    </citation>
    <scope>NUCLEOTIDE SEQUENCE [LARGE SCALE GENOMIC DNA]</scope>
</reference>
<organism evidence="2 3">
    <name type="scientific">Thlaspi arvense</name>
    <name type="common">Field penny-cress</name>
    <dbReference type="NCBI Taxonomy" id="13288"/>
    <lineage>
        <taxon>Eukaryota</taxon>
        <taxon>Viridiplantae</taxon>
        <taxon>Streptophyta</taxon>
        <taxon>Embryophyta</taxon>
        <taxon>Tracheophyta</taxon>
        <taxon>Spermatophyta</taxon>
        <taxon>Magnoliopsida</taxon>
        <taxon>eudicotyledons</taxon>
        <taxon>Gunneridae</taxon>
        <taxon>Pentapetalae</taxon>
        <taxon>rosids</taxon>
        <taxon>malvids</taxon>
        <taxon>Brassicales</taxon>
        <taxon>Brassicaceae</taxon>
        <taxon>Thlaspideae</taxon>
        <taxon>Thlaspi</taxon>
    </lineage>
</organism>
<dbReference type="PANTHER" id="PTHR24414">
    <property type="entry name" value="F-BOX/KELCH-REPEAT PROTEIN SKIP4"/>
    <property type="match status" value="1"/>
</dbReference>
<dbReference type="Pfam" id="PF25210">
    <property type="entry name" value="Kelch_FKB95"/>
    <property type="match status" value="1"/>
</dbReference>
<dbReference type="Gene3D" id="1.20.1280.50">
    <property type="match status" value="1"/>
</dbReference>
<sequence length="216" mass="24540">MIRRSNFLEPPSLMTSLPEDIMVDILARVPRCDYPVLSLVSKHFRSLVASPEIYERRSLLGCTEHYLYVPLYNIKTSDFRLYILRRKANSRFVLIPSLPALPPGGSFVAVGSRIYVFGGINNVNRKTSALTIDCRSHTVRPLPSVPMIISHTIADMIDGRIYVIGNSYCDDDPKKVMEVFNTETQKWEEPRVIKADIHLSATKDETFLHSFANLLP</sequence>
<protein>
    <recommendedName>
        <fullName evidence="1">F-box domain-containing protein</fullName>
    </recommendedName>
</protein>
<gene>
    <name evidence="2" type="ORF">TAV2_LOCUS12723</name>
</gene>